<keyword evidence="4" id="KW-1185">Reference proteome</keyword>
<feature type="transmembrane region" description="Helical" evidence="1">
    <location>
        <begin position="103"/>
        <end position="121"/>
    </location>
</feature>
<sequence>MRTHFADFLPLIEYFYNLVDWLERANAVLPNHVMTGFTVSFAICCLLFLPILLIVLRMVWAIAEVGPARKSMTSFFIVSLGVPLYPVLTALLLALLWLAIGCAMLILSSFGPAALLFWLMVRLWEFKTDFVEAELDKSGDMQRGNEPVEDITCWELVCGLFIGILSCCSFGMLAFVLTILKSPLVILSFVLRFIYESLCRWLVLVHCGCRPFCSICAPHRMVQIEGEDKTIQDLRSEGFSAKDLKDIGVDIGDLYAAGFSISELSEAFDEWQFRRAELEMDWLWHFHGGCSWWGWFPLVFLAWLSTLACLVAMLVIAIAVVSLAKLIVAVIWPAYIAAGWLRIVAQARRRPSARKCCEPLVQGMKAGYQVVWASSMLTNICISNRTLWAKWKLIEQTIQEGFEFAKGDRADLSPVLQSLSLFPPVLVGLFHDSWDLYLRTLARRLRVSPDIVQEAWRGLARQMIWFCQAAVEEDLITDEWVQEVPGGLCSGLPARCFLQAVERSPHRKLVLVGGLTITEDRVAELGGFAKTVWKRFCEVQDARNAAAGVLNPDVHHLLCAKLLAGGEDSSTLPLNLADAIQKYENLPDATKAACQSVLNPLIAFGLACGKENHFKEKLKLVIESLPHLDSESILQLHFGAPIAHEDRRSETRYVFAAPLVDLEAQYVFAAPRADLVV</sequence>
<feature type="transmembrane region" description="Helical" evidence="1">
    <location>
        <begin position="39"/>
        <end position="63"/>
    </location>
</feature>
<evidence type="ECO:0000313" key="3">
    <source>
        <dbReference type="EMBL" id="CAL4785360.1"/>
    </source>
</evidence>
<dbReference type="EMBL" id="CAMXCT010002422">
    <property type="protein sequence ID" value="CAI3998048.1"/>
    <property type="molecule type" value="Genomic_DNA"/>
</dbReference>
<dbReference type="EMBL" id="CAMXCT020002422">
    <property type="protein sequence ID" value="CAL1151423.1"/>
    <property type="molecule type" value="Genomic_DNA"/>
</dbReference>
<organism evidence="2">
    <name type="scientific">Cladocopium goreaui</name>
    <dbReference type="NCBI Taxonomy" id="2562237"/>
    <lineage>
        <taxon>Eukaryota</taxon>
        <taxon>Sar</taxon>
        <taxon>Alveolata</taxon>
        <taxon>Dinophyceae</taxon>
        <taxon>Suessiales</taxon>
        <taxon>Symbiodiniaceae</taxon>
        <taxon>Cladocopium</taxon>
    </lineage>
</organism>
<name>A0A9P1CW58_9DINO</name>
<reference evidence="2" key="1">
    <citation type="submission" date="2022-10" db="EMBL/GenBank/DDBJ databases">
        <authorList>
            <person name="Chen Y."/>
            <person name="Dougan E. K."/>
            <person name="Chan C."/>
            <person name="Rhodes N."/>
            <person name="Thang M."/>
        </authorList>
    </citation>
    <scope>NUCLEOTIDE SEQUENCE</scope>
</reference>
<reference evidence="3 4" key="2">
    <citation type="submission" date="2024-05" db="EMBL/GenBank/DDBJ databases">
        <authorList>
            <person name="Chen Y."/>
            <person name="Shah S."/>
            <person name="Dougan E. K."/>
            <person name="Thang M."/>
            <person name="Chan C."/>
        </authorList>
    </citation>
    <scope>NUCLEOTIDE SEQUENCE [LARGE SCALE GENOMIC DNA]</scope>
</reference>
<dbReference type="AlphaFoldDB" id="A0A9P1CW58"/>
<comment type="caution">
    <text evidence="2">The sequence shown here is derived from an EMBL/GenBank/DDBJ whole genome shotgun (WGS) entry which is preliminary data.</text>
</comment>
<proteinExistence type="predicted"/>
<keyword evidence="1" id="KW-1133">Transmembrane helix</keyword>
<protein>
    <submittedName>
        <fullName evidence="3">UPF0187 protein</fullName>
    </submittedName>
</protein>
<evidence type="ECO:0000313" key="4">
    <source>
        <dbReference type="Proteomes" id="UP001152797"/>
    </source>
</evidence>
<feature type="transmembrane region" description="Helical" evidence="1">
    <location>
        <begin position="151"/>
        <end position="177"/>
    </location>
</feature>
<evidence type="ECO:0000313" key="2">
    <source>
        <dbReference type="EMBL" id="CAI3998048.1"/>
    </source>
</evidence>
<accession>A0A9P1CW58</accession>
<evidence type="ECO:0000256" key="1">
    <source>
        <dbReference type="SAM" id="Phobius"/>
    </source>
</evidence>
<feature type="transmembrane region" description="Helical" evidence="1">
    <location>
        <begin position="75"/>
        <end position="97"/>
    </location>
</feature>
<feature type="transmembrane region" description="Helical" evidence="1">
    <location>
        <begin position="326"/>
        <end position="345"/>
    </location>
</feature>
<gene>
    <name evidence="2" type="ORF">C1SCF055_LOCUS24379</name>
</gene>
<keyword evidence="1" id="KW-0472">Membrane</keyword>
<dbReference type="EMBL" id="CAMXCT030002422">
    <property type="protein sequence ID" value="CAL4785360.1"/>
    <property type="molecule type" value="Genomic_DNA"/>
</dbReference>
<feature type="transmembrane region" description="Helical" evidence="1">
    <location>
        <begin position="295"/>
        <end position="320"/>
    </location>
</feature>
<keyword evidence="1" id="KW-0812">Transmembrane</keyword>
<dbReference type="OrthoDB" id="437912at2759"/>
<dbReference type="Proteomes" id="UP001152797">
    <property type="component" value="Unassembled WGS sequence"/>
</dbReference>